<evidence type="ECO:0000313" key="1">
    <source>
        <dbReference type="EMBL" id="KAG5569045.1"/>
    </source>
</evidence>
<gene>
    <name evidence="1" type="ORF">H5410_058811</name>
</gene>
<evidence type="ECO:0000313" key="2">
    <source>
        <dbReference type="Proteomes" id="UP000824120"/>
    </source>
</evidence>
<proteinExistence type="predicted"/>
<dbReference type="Proteomes" id="UP000824120">
    <property type="component" value="Chromosome 12"/>
</dbReference>
<comment type="caution">
    <text evidence="1">The sequence shown here is derived from an EMBL/GenBank/DDBJ whole genome shotgun (WGS) entry which is preliminary data.</text>
</comment>
<name>A0A9J5W0N4_SOLCO</name>
<sequence>MEYLQRELEEIKFNKDFKYHPRCKKLEVVHICFVDDLFDTHICITQKNLEDDRGTVKNLIVDMLSSKVKEGSCFVGKTLPSKGYRRVTRALWYILLVWLGINRTIGSWQDELDWVTIWARKKIEKGATISCVFDMLVYLVWGELNAIQFQSNLYQSDKLCKEIVLYMHVRERDLAKWKIHYKRWIDYLEDGTILLFYEERKY</sequence>
<protein>
    <submittedName>
        <fullName evidence="1">Uncharacterized protein</fullName>
    </submittedName>
</protein>
<reference evidence="1 2" key="1">
    <citation type="submission" date="2020-09" db="EMBL/GenBank/DDBJ databases">
        <title>De no assembly of potato wild relative species, Solanum commersonii.</title>
        <authorList>
            <person name="Cho K."/>
        </authorList>
    </citation>
    <scope>NUCLEOTIDE SEQUENCE [LARGE SCALE GENOMIC DNA]</scope>
    <source>
        <strain evidence="1">LZ3.2</strain>
        <tissue evidence="1">Leaf</tissue>
    </source>
</reference>
<accession>A0A9J5W0N4</accession>
<dbReference type="AlphaFoldDB" id="A0A9J5W0N4"/>
<dbReference type="EMBL" id="JACXVP010000012">
    <property type="protein sequence ID" value="KAG5569045.1"/>
    <property type="molecule type" value="Genomic_DNA"/>
</dbReference>
<organism evidence="1 2">
    <name type="scientific">Solanum commersonii</name>
    <name type="common">Commerson's wild potato</name>
    <name type="synonym">Commerson's nightshade</name>
    <dbReference type="NCBI Taxonomy" id="4109"/>
    <lineage>
        <taxon>Eukaryota</taxon>
        <taxon>Viridiplantae</taxon>
        <taxon>Streptophyta</taxon>
        <taxon>Embryophyta</taxon>
        <taxon>Tracheophyta</taxon>
        <taxon>Spermatophyta</taxon>
        <taxon>Magnoliopsida</taxon>
        <taxon>eudicotyledons</taxon>
        <taxon>Gunneridae</taxon>
        <taxon>Pentapetalae</taxon>
        <taxon>asterids</taxon>
        <taxon>lamiids</taxon>
        <taxon>Solanales</taxon>
        <taxon>Solanaceae</taxon>
        <taxon>Solanoideae</taxon>
        <taxon>Solaneae</taxon>
        <taxon>Solanum</taxon>
    </lineage>
</organism>
<dbReference type="OrthoDB" id="1305541at2759"/>
<keyword evidence="2" id="KW-1185">Reference proteome</keyword>